<comment type="caution">
    <text evidence="1">The sequence shown here is derived from an EMBL/GenBank/DDBJ whole genome shotgun (WGS) entry which is preliminary data.</text>
</comment>
<reference evidence="1" key="1">
    <citation type="submission" date="2022-07" db="EMBL/GenBank/DDBJ databases">
        <title>Phylogenomic reconstructions and comparative analyses of Kickxellomycotina fungi.</title>
        <authorList>
            <person name="Reynolds N.K."/>
            <person name="Stajich J.E."/>
            <person name="Barry K."/>
            <person name="Grigoriev I.V."/>
            <person name="Crous P."/>
            <person name="Smith M.E."/>
        </authorList>
    </citation>
    <scope>NUCLEOTIDE SEQUENCE</scope>
    <source>
        <strain evidence="1">CBS 109366</strain>
    </source>
</reference>
<accession>A0ACC1JKB8</accession>
<evidence type="ECO:0000313" key="2">
    <source>
        <dbReference type="Proteomes" id="UP001140234"/>
    </source>
</evidence>
<dbReference type="Proteomes" id="UP001140234">
    <property type="component" value="Unassembled WGS sequence"/>
</dbReference>
<keyword evidence="2" id="KW-1185">Reference proteome</keyword>
<sequence length="113" mass="12780">MPLVSLWMSNNVLGVTKKGVASATTVMLGGVAGLIGSHIYRARDAPNYRFGHMFNCVCNAVIFVLALVLNLYFRYENRRRDRNAETSAHDTATLSSEQLEELCDNRPDHRYTW</sequence>
<protein>
    <submittedName>
        <fullName evidence="1">Uncharacterized protein</fullName>
    </submittedName>
</protein>
<evidence type="ECO:0000313" key="1">
    <source>
        <dbReference type="EMBL" id="KAJ2760318.1"/>
    </source>
</evidence>
<gene>
    <name evidence="1" type="ORF">IWQ57_006334</name>
</gene>
<proteinExistence type="predicted"/>
<organism evidence="1 2">
    <name type="scientific">Coemansia nantahalensis</name>
    <dbReference type="NCBI Taxonomy" id="2789366"/>
    <lineage>
        <taxon>Eukaryota</taxon>
        <taxon>Fungi</taxon>
        <taxon>Fungi incertae sedis</taxon>
        <taxon>Zoopagomycota</taxon>
        <taxon>Kickxellomycotina</taxon>
        <taxon>Kickxellomycetes</taxon>
        <taxon>Kickxellales</taxon>
        <taxon>Kickxellaceae</taxon>
        <taxon>Coemansia</taxon>
    </lineage>
</organism>
<dbReference type="EMBL" id="JANBUJ010003533">
    <property type="protein sequence ID" value="KAJ2760318.1"/>
    <property type="molecule type" value="Genomic_DNA"/>
</dbReference>
<name>A0ACC1JKB8_9FUNG</name>